<gene>
    <name evidence="3" type="ORF">C8R41DRAFT_978909</name>
</gene>
<feature type="compositionally biased region" description="Polar residues" evidence="1">
    <location>
        <begin position="129"/>
        <end position="172"/>
    </location>
</feature>
<feature type="region of interest" description="Disordered" evidence="1">
    <location>
        <begin position="395"/>
        <end position="445"/>
    </location>
</feature>
<feature type="compositionally biased region" description="Acidic residues" evidence="1">
    <location>
        <begin position="1"/>
        <end position="17"/>
    </location>
</feature>
<evidence type="ECO:0000313" key="4">
    <source>
        <dbReference type="Proteomes" id="UP001150217"/>
    </source>
</evidence>
<feature type="compositionally biased region" description="Polar residues" evidence="1">
    <location>
        <begin position="97"/>
        <end position="116"/>
    </location>
</feature>
<feature type="compositionally biased region" description="Polar residues" evidence="1">
    <location>
        <begin position="436"/>
        <end position="445"/>
    </location>
</feature>
<dbReference type="Pfam" id="PF20149">
    <property type="entry name" value="DUF6532"/>
    <property type="match status" value="2"/>
</dbReference>
<dbReference type="Proteomes" id="UP001150217">
    <property type="component" value="Unassembled WGS sequence"/>
</dbReference>
<evidence type="ECO:0000259" key="2">
    <source>
        <dbReference type="Pfam" id="PF20149"/>
    </source>
</evidence>
<proteinExistence type="predicted"/>
<evidence type="ECO:0000313" key="3">
    <source>
        <dbReference type="EMBL" id="KAJ4498530.1"/>
    </source>
</evidence>
<sequence length="445" mass="49123">MEDDDDNNGGDESEEFSDILPPPTQALRKRKQLAESNTTQRSTHDADVLRRKLEAMEAREAKLKKKMQSYQDKAASLQRDRDEDPESEDETGERQDIQFSSTAVPLPTLSTPTPQIQRVYANHRRTKSRSLLLTPSHASPTSRPTTNTAVAGQGSISNPTDLGTTSTNDSSQTLKLPTLHMALNFQAGSRAKLDDYDGEGKAVILRAIRDFEARVMGKNFFPSDTTRARWAEDSFQAACAHLQVDYLSDKRVLTLIQGRGSCVRGDLIDKAEVPAHNYSAFLYKDSDKLIGYAENPMLLTFFTYVFVKKMALSFEAYFTPFTLEALAGWFMTIRFAIDEWSSGQQRITLNFSEQDNKLICDQYLAKAVPAKKAAGVSHIEGEVEKAMRIEMMARTGDTDSEQEESDEEDDIGSADIRAAATKKPGSGSANGGESDAASSTAGIEP</sequence>
<dbReference type="InterPro" id="IPR045341">
    <property type="entry name" value="DUF6532"/>
</dbReference>
<feature type="region of interest" description="Disordered" evidence="1">
    <location>
        <begin position="1"/>
        <end position="172"/>
    </location>
</feature>
<comment type="caution">
    <text evidence="3">The sequence shown here is derived from an EMBL/GenBank/DDBJ whole genome shotgun (WGS) entry which is preliminary data.</text>
</comment>
<feature type="domain" description="DUF6532" evidence="2">
    <location>
        <begin position="279"/>
        <end position="365"/>
    </location>
</feature>
<protein>
    <recommendedName>
        <fullName evidence="2">DUF6532 domain-containing protein</fullName>
    </recommendedName>
</protein>
<keyword evidence="4" id="KW-1185">Reference proteome</keyword>
<organism evidence="3 4">
    <name type="scientific">Lentinula lateritia</name>
    <dbReference type="NCBI Taxonomy" id="40482"/>
    <lineage>
        <taxon>Eukaryota</taxon>
        <taxon>Fungi</taxon>
        <taxon>Dikarya</taxon>
        <taxon>Basidiomycota</taxon>
        <taxon>Agaricomycotina</taxon>
        <taxon>Agaricomycetes</taxon>
        <taxon>Agaricomycetidae</taxon>
        <taxon>Agaricales</taxon>
        <taxon>Marasmiineae</taxon>
        <taxon>Omphalotaceae</taxon>
        <taxon>Lentinula</taxon>
    </lineage>
</organism>
<name>A0ABQ8VQ57_9AGAR</name>
<accession>A0ABQ8VQ57</accession>
<feature type="compositionally biased region" description="Basic and acidic residues" evidence="1">
    <location>
        <begin position="42"/>
        <end position="61"/>
    </location>
</feature>
<evidence type="ECO:0000256" key="1">
    <source>
        <dbReference type="SAM" id="MobiDB-lite"/>
    </source>
</evidence>
<dbReference type="EMBL" id="JANVFT010000015">
    <property type="protein sequence ID" value="KAJ4498530.1"/>
    <property type="molecule type" value="Genomic_DNA"/>
</dbReference>
<feature type="compositionally biased region" description="Acidic residues" evidence="1">
    <location>
        <begin position="398"/>
        <end position="412"/>
    </location>
</feature>
<reference evidence="3" key="1">
    <citation type="submission" date="2022-08" db="EMBL/GenBank/DDBJ databases">
        <title>A Global Phylogenomic Analysis of the Shiitake Genus Lentinula.</title>
        <authorList>
            <consortium name="DOE Joint Genome Institute"/>
            <person name="Sierra-Patev S."/>
            <person name="Min B."/>
            <person name="Naranjo-Ortiz M."/>
            <person name="Looney B."/>
            <person name="Konkel Z."/>
            <person name="Slot J.C."/>
            <person name="Sakamoto Y."/>
            <person name="Steenwyk J.L."/>
            <person name="Rokas A."/>
            <person name="Carro J."/>
            <person name="Camarero S."/>
            <person name="Ferreira P."/>
            <person name="Molpeceres G."/>
            <person name="Ruiz-Duenas F.J."/>
            <person name="Serrano A."/>
            <person name="Henrissat B."/>
            <person name="Drula E."/>
            <person name="Hughes K.W."/>
            <person name="Mata J.L."/>
            <person name="Ishikawa N.K."/>
            <person name="Vargas-Isla R."/>
            <person name="Ushijima S."/>
            <person name="Smith C.A."/>
            <person name="Ahrendt S."/>
            <person name="Andreopoulos W."/>
            <person name="He G."/>
            <person name="Labutti K."/>
            <person name="Lipzen A."/>
            <person name="Ng V."/>
            <person name="Riley R."/>
            <person name="Sandor L."/>
            <person name="Barry K."/>
            <person name="Martinez A.T."/>
            <person name="Xiao Y."/>
            <person name="Gibbons J.G."/>
            <person name="Terashima K."/>
            <person name="Grigoriev I.V."/>
            <person name="Hibbett D.S."/>
        </authorList>
    </citation>
    <scope>NUCLEOTIDE SEQUENCE</scope>
    <source>
        <strain evidence="3">RHP3577 ss4</strain>
    </source>
</reference>
<feature type="domain" description="DUF6532" evidence="2">
    <location>
        <begin position="206"/>
        <end position="272"/>
    </location>
</feature>